<proteinExistence type="predicted"/>
<dbReference type="InterPro" id="IPR036286">
    <property type="entry name" value="LexA/Signal_pep-like_sf"/>
</dbReference>
<protein>
    <recommendedName>
        <fullName evidence="4">HNH nuclease domain-containing protein</fullName>
    </recommendedName>
</protein>
<dbReference type="InterPro" id="IPR003615">
    <property type="entry name" value="HNH_nuc"/>
</dbReference>
<dbReference type="Gene3D" id="2.10.109.10">
    <property type="entry name" value="Umud Fragment, subunit A"/>
    <property type="match status" value="1"/>
</dbReference>
<dbReference type="CDD" id="cd00085">
    <property type="entry name" value="HNHc"/>
    <property type="match status" value="1"/>
</dbReference>
<dbReference type="CDD" id="cd06462">
    <property type="entry name" value="Peptidase_S24_S26"/>
    <property type="match status" value="1"/>
</dbReference>
<evidence type="ECO:0000259" key="2">
    <source>
        <dbReference type="Pfam" id="PF13395"/>
    </source>
</evidence>
<dbReference type="Gene3D" id="1.10.30.50">
    <property type="match status" value="1"/>
</dbReference>
<reference evidence="3" key="1">
    <citation type="submission" date="2023-10" db="EMBL/GenBank/DDBJ databases">
        <title>The first scallop-associated chemosynthetic bacterial symbiont.</title>
        <authorList>
            <person name="Lin Y.-T."/>
            <person name="Sun J."/>
            <person name="Ip J.C.-H."/>
            <person name="He X."/>
            <person name="Gao Z.-M."/>
            <person name="Perez M."/>
            <person name="Xu T."/>
            <person name="Qian P.-Y."/>
            <person name="Qiu J.-W."/>
        </authorList>
    </citation>
    <scope>NUCLEOTIDE SEQUENCE</scope>
    <source>
        <strain evidence="3">Gill1</strain>
    </source>
</reference>
<dbReference type="InterPro" id="IPR015927">
    <property type="entry name" value="Peptidase_S24_S26A/B/C"/>
</dbReference>
<evidence type="ECO:0000313" key="3">
    <source>
        <dbReference type="EMBL" id="WXU00429.1"/>
    </source>
</evidence>
<organism evidence="3">
    <name type="scientific">Catillopecten margaritatus gill symbiont</name>
    <dbReference type="NCBI Taxonomy" id="3083288"/>
    <lineage>
        <taxon>Bacteria</taxon>
        <taxon>Pseudomonadati</taxon>
        <taxon>Pseudomonadota</taxon>
        <taxon>Gammaproteobacteria</taxon>
        <taxon>sulfur-oxidizing symbionts</taxon>
    </lineage>
</organism>
<accession>A0AAU6PI52</accession>
<evidence type="ECO:0008006" key="4">
    <source>
        <dbReference type="Google" id="ProtNLM"/>
    </source>
</evidence>
<dbReference type="AlphaFoldDB" id="A0AAU6PI52"/>
<evidence type="ECO:0000259" key="1">
    <source>
        <dbReference type="Pfam" id="PF00717"/>
    </source>
</evidence>
<dbReference type="SUPFAM" id="SSF51306">
    <property type="entry name" value="LexA/Signal peptidase"/>
    <property type="match status" value="1"/>
</dbReference>
<feature type="domain" description="Peptidase S24/S26A/S26B/S26C" evidence="1">
    <location>
        <begin position="406"/>
        <end position="542"/>
    </location>
</feature>
<dbReference type="Pfam" id="PF13395">
    <property type="entry name" value="HNH_4"/>
    <property type="match status" value="1"/>
</dbReference>
<sequence length="556" mass="64659">MLVNWELCTYESNPPSINSTALEQNKLYDNLMQLPIENNVDIPSLSSIFGTRTNSYKFLFFQALLLLIKDEKFKKYTFSFSELEVKMLDIAEYPINVFKLNFGTQDQVTKKMFGGKADLVKYVPYRLLTSFFQNELSGLLDAKKNKKIEELSNSDREFNSIYKINDQSIEIYSEWMQYFLLHYSIIESWAFWHWVNFLQGKNPNAMALVNKLQKPSKRASLNRQTKYWKAVLERRKLNCIFSNKPIEEVDFSLDHFLPWSFIGHDQLWNLIPISRSVNSSKSDNIPSMEKYLDGFIEQQIMGLEVSAEVMTDKAWKNHTDDFIVGLNVGFEDLTNNQKILTNKYQDHLEPLADMASNMGFNSKWVYVSQEKSSNICSKEIFTPENFTEEEYIVNDNEVLTFENSVPLFSLKAAAGEFREWNAEESHKRIKVPNGIKMSADMFACRVIGESMNKVIPNDSYCLFRKSVGGTRYGQIVLAENMNKWGDDSDLYYTVKYYESEKHEVDGVPMHKSIILKPNSTDDSYENIVLNPDEDMYNFTIIGIFIQVLDNPSNRFK</sequence>
<dbReference type="EMBL" id="CP138327">
    <property type="protein sequence ID" value="WXU00429.1"/>
    <property type="molecule type" value="Genomic_DNA"/>
</dbReference>
<dbReference type="Pfam" id="PF00717">
    <property type="entry name" value="Peptidase_S24"/>
    <property type="match status" value="1"/>
</dbReference>
<feature type="domain" description="HNH nuclease" evidence="2">
    <location>
        <begin position="239"/>
        <end position="286"/>
    </location>
</feature>
<gene>
    <name evidence="3" type="ORF">Ctma_1144</name>
</gene>
<name>A0AAU6PI52_9GAMM</name>